<dbReference type="Pfam" id="PF07727">
    <property type="entry name" value="RVT_2"/>
    <property type="match status" value="1"/>
</dbReference>
<feature type="domain" description="Reverse transcriptase Ty1/copia-type" evidence="1">
    <location>
        <begin position="1"/>
        <end position="146"/>
    </location>
</feature>
<proteinExistence type="predicted"/>
<evidence type="ECO:0000313" key="3">
    <source>
        <dbReference type="Proteomes" id="UP001152484"/>
    </source>
</evidence>
<dbReference type="Proteomes" id="UP001152484">
    <property type="component" value="Unassembled WGS sequence"/>
</dbReference>
<gene>
    <name evidence="2" type="ORF">CEURO_LOCUS2331</name>
</gene>
<name>A0A9P0YL36_CUSEU</name>
<reference evidence="2" key="1">
    <citation type="submission" date="2022-07" db="EMBL/GenBank/DDBJ databases">
        <authorList>
            <person name="Macas J."/>
            <person name="Novak P."/>
            <person name="Neumann P."/>
        </authorList>
    </citation>
    <scope>NUCLEOTIDE SEQUENCE</scope>
</reference>
<dbReference type="InterPro" id="IPR043502">
    <property type="entry name" value="DNA/RNA_pol_sf"/>
</dbReference>
<accession>A0A9P0YL36</accession>
<evidence type="ECO:0000259" key="1">
    <source>
        <dbReference type="Pfam" id="PF07727"/>
    </source>
</evidence>
<protein>
    <recommendedName>
        <fullName evidence="1">Reverse transcriptase Ty1/copia-type domain-containing protein</fullName>
    </recommendedName>
</protein>
<dbReference type="AlphaFoldDB" id="A0A9P0YL36"/>
<comment type="caution">
    <text evidence="2">The sequence shown here is derived from an EMBL/GenBank/DDBJ whole genome shotgun (WGS) entry which is preliminary data.</text>
</comment>
<sequence length="173" mass="19490">MAQPPGFRDPQFPTHVCKLHKALYGLKQAPRAWYMELSRFLLSVGFHKSRADASLFIYSSNGILIYFLVYVDDIVLTGNNSHAIEAFVRQLTHRFSVKDLGMLHHFLGIEVVPTPTGIFLTQRQYILNILETCNMNGAKEAATPMCTKTSVVLRDDTSPTDATQYRQALGLLQ</sequence>
<dbReference type="InterPro" id="IPR013103">
    <property type="entry name" value="RVT_2"/>
</dbReference>
<dbReference type="EMBL" id="CAMAPE010000005">
    <property type="protein sequence ID" value="CAH9066109.1"/>
    <property type="molecule type" value="Genomic_DNA"/>
</dbReference>
<dbReference type="OrthoDB" id="414945at2759"/>
<dbReference type="SUPFAM" id="SSF56672">
    <property type="entry name" value="DNA/RNA polymerases"/>
    <property type="match status" value="1"/>
</dbReference>
<evidence type="ECO:0000313" key="2">
    <source>
        <dbReference type="EMBL" id="CAH9066109.1"/>
    </source>
</evidence>
<organism evidence="2 3">
    <name type="scientific">Cuscuta europaea</name>
    <name type="common">European dodder</name>
    <dbReference type="NCBI Taxonomy" id="41803"/>
    <lineage>
        <taxon>Eukaryota</taxon>
        <taxon>Viridiplantae</taxon>
        <taxon>Streptophyta</taxon>
        <taxon>Embryophyta</taxon>
        <taxon>Tracheophyta</taxon>
        <taxon>Spermatophyta</taxon>
        <taxon>Magnoliopsida</taxon>
        <taxon>eudicotyledons</taxon>
        <taxon>Gunneridae</taxon>
        <taxon>Pentapetalae</taxon>
        <taxon>asterids</taxon>
        <taxon>lamiids</taxon>
        <taxon>Solanales</taxon>
        <taxon>Convolvulaceae</taxon>
        <taxon>Cuscuteae</taxon>
        <taxon>Cuscuta</taxon>
        <taxon>Cuscuta subgen. Cuscuta</taxon>
    </lineage>
</organism>
<keyword evidence="3" id="KW-1185">Reference proteome</keyword>